<accession>D7BFN5</accession>
<dbReference type="AlphaFoldDB" id="D7BFN5"/>
<dbReference type="InterPro" id="IPR051400">
    <property type="entry name" value="HAD-like_hydrolase"/>
</dbReference>
<dbReference type="RefSeq" id="WP_013158148.1">
    <property type="nucleotide sequence ID" value="NC_014212.1"/>
</dbReference>
<proteinExistence type="inferred from homology"/>
<dbReference type="InterPro" id="IPR044266">
    <property type="entry name" value="PSP_YsaA"/>
</dbReference>
<dbReference type="PANTHER" id="PTHR46470:SF3">
    <property type="entry name" value="N-ACYLNEURAMINATE-9-PHOSPHATASE"/>
    <property type="match status" value="1"/>
</dbReference>
<sequence>MIRAILFDLDDTLILDEAVCEHAFREAGFVAAQRYSLDLERLAYTAKASARRLWTEGPYYSYALRIGHSALEGLWAGYSQTQPEIRGLREWTPGYRLALWREALADQNISDENLLFELADAWRTARALYPRFSEVDALLAALTPKYKLGIVTNGVPDLQRAKIRGSNLVQHFQAVAISGELNIGKPDPGIFEWICERLEVAPAECVMVGDNPERDVAGAIQAGMRSVWVDRGFKPRDKRYPADLEVKNLLEMLPWLEELG</sequence>
<dbReference type="NCBIfam" id="TIGR01549">
    <property type="entry name" value="HAD-SF-IA-v1"/>
    <property type="match status" value="1"/>
</dbReference>
<dbReference type="SFLD" id="SFLDG01129">
    <property type="entry name" value="C1.5:_HAD__Beta-PGM__Phosphata"/>
    <property type="match status" value="1"/>
</dbReference>
<dbReference type="HOGENOM" id="CLU_045011_8_2_0"/>
<dbReference type="Pfam" id="PF00702">
    <property type="entry name" value="Hydrolase"/>
    <property type="match status" value="1"/>
</dbReference>
<protein>
    <submittedName>
        <fullName evidence="4">HAD-superfamily hydrolase, subfamily IA, variant 1</fullName>
    </submittedName>
</protein>
<dbReference type="InterPro" id="IPR036412">
    <property type="entry name" value="HAD-like_sf"/>
</dbReference>
<dbReference type="InterPro" id="IPR023214">
    <property type="entry name" value="HAD_sf"/>
</dbReference>
<dbReference type="OrthoDB" id="9797743at2"/>
<dbReference type="Gene3D" id="3.40.50.1000">
    <property type="entry name" value="HAD superfamily/HAD-like"/>
    <property type="match status" value="1"/>
</dbReference>
<dbReference type="PANTHER" id="PTHR46470">
    <property type="entry name" value="N-ACYLNEURAMINATE-9-PHOSPHATASE"/>
    <property type="match status" value="1"/>
</dbReference>
<dbReference type="SFLD" id="SFLDS00003">
    <property type="entry name" value="Haloacid_Dehalogenase"/>
    <property type="match status" value="1"/>
</dbReference>
<dbReference type="NCBIfam" id="TIGR01509">
    <property type="entry name" value="HAD-SF-IA-v3"/>
    <property type="match status" value="1"/>
</dbReference>
<dbReference type="EMBL" id="CP002042">
    <property type="protein sequence ID" value="ADH63588.1"/>
    <property type="molecule type" value="Genomic_DNA"/>
</dbReference>
<dbReference type="SUPFAM" id="SSF56784">
    <property type="entry name" value="HAD-like"/>
    <property type="match status" value="1"/>
</dbReference>
<evidence type="ECO:0000256" key="2">
    <source>
        <dbReference type="ARBA" id="ARBA00022801"/>
    </source>
</evidence>
<dbReference type="Gene3D" id="1.20.120.1600">
    <property type="match status" value="1"/>
</dbReference>
<dbReference type="KEGG" id="msv:Mesil_1705"/>
<reference evidence="4 5" key="1">
    <citation type="journal article" date="2010" name="Stand. Genomic Sci.">
        <title>Complete genome sequence of Meiothermus silvanus type strain (VI-R2).</title>
        <authorList>
            <person name="Sikorski J."/>
            <person name="Tindall B.J."/>
            <person name="Lowry S."/>
            <person name="Lucas S."/>
            <person name="Nolan M."/>
            <person name="Copeland A."/>
            <person name="Glavina Del Rio T."/>
            <person name="Tice H."/>
            <person name="Cheng J.F."/>
            <person name="Han C."/>
            <person name="Pitluck S."/>
            <person name="Liolios K."/>
            <person name="Ivanova N."/>
            <person name="Mavromatis K."/>
            <person name="Mikhailova N."/>
            <person name="Pati A."/>
            <person name="Goodwin L."/>
            <person name="Chen A."/>
            <person name="Palaniappan K."/>
            <person name="Land M."/>
            <person name="Hauser L."/>
            <person name="Chang Y.J."/>
            <person name="Jeffries C.D."/>
            <person name="Rohde M."/>
            <person name="Goker M."/>
            <person name="Woyke T."/>
            <person name="Bristow J."/>
            <person name="Eisen J.A."/>
            <person name="Markowitz V."/>
            <person name="Hugenholtz P."/>
            <person name="Kyrpides N.C."/>
            <person name="Klenk H.P."/>
            <person name="Lapidus A."/>
        </authorList>
    </citation>
    <scope>NUCLEOTIDE SEQUENCE [LARGE SCALE GENOMIC DNA]</scope>
    <source>
        <strain evidence="5">ATCC 700542 / DSM 9946 / VI-R2</strain>
    </source>
</reference>
<organism evidence="4 5">
    <name type="scientific">Allomeiothermus silvanus (strain ATCC 700542 / DSM 9946 / NBRC 106475 / NCIMB 13440 / VI-R2)</name>
    <name type="common">Thermus silvanus</name>
    <dbReference type="NCBI Taxonomy" id="526227"/>
    <lineage>
        <taxon>Bacteria</taxon>
        <taxon>Thermotogati</taxon>
        <taxon>Deinococcota</taxon>
        <taxon>Deinococci</taxon>
        <taxon>Thermales</taxon>
        <taxon>Thermaceae</taxon>
        <taxon>Allomeiothermus</taxon>
    </lineage>
</organism>
<dbReference type="STRING" id="526227.Mesil_1705"/>
<keyword evidence="3" id="KW-0460">Magnesium</keyword>
<keyword evidence="5" id="KW-1185">Reference proteome</keyword>
<evidence type="ECO:0000256" key="1">
    <source>
        <dbReference type="ARBA" id="ARBA00001946"/>
    </source>
</evidence>
<evidence type="ECO:0000256" key="3">
    <source>
        <dbReference type="ARBA" id="ARBA00022842"/>
    </source>
</evidence>
<dbReference type="GO" id="GO:0006564">
    <property type="term" value="P:L-serine biosynthetic process"/>
    <property type="evidence" value="ECO:0007669"/>
    <property type="project" value="InterPro"/>
</dbReference>
<dbReference type="GO" id="GO:0036424">
    <property type="term" value="F:L-phosphoserine phosphatase activity"/>
    <property type="evidence" value="ECO:0007669"/>
    <property type="project" value="InterPro"/>
</dbReference>
<dbReference type="InterPro" id="IPR006439">
    <property type="entry name" value="HAD-SF_hydro_IA"/>
</dbReference>
<keyword evidence="2 4" id="KW-0378">Hydrolase</keyword>
<evidence type="ECO:0000313" key="4">
    <source>
        <dbReference type="EMBL" id="ADH63588.1"/>
    </source>
</evidence>
<gene>
    <name evidence="4" type="ordered locus">Mesil_1705</name>
</gene>
<comment type="cofactor">
    <cofactor evidence="1">
        <name>Mg(2+)</name>
        <dbReference type="ChEBI" id="CHEBI:18420"/>
    </cofactor>
</comment>
<dbReference type="HAMAP" id="MF_02240">
    <property type="entry name" value="PSP"/>
    <property type="match status" value="1"/>
</dbReference>
<evidence type="ECO:0000313" key="5">
    <source>
        <dbReference type="Proteomes" id="UP000001916"/>
    </source>
</evidence>
<dbReference type="Proteomes" id="UP000001916">
    <property type="component" value="Chromosome"/>
</dbReference>
<name>D7BFN5_ALLS1</name>
<dbReference type="eggNOG" id="COG1011">
    <property type="taxonomic scope" value="Bacteria"/>
</dbReference>